<feature type="domain" description="Transglutaminase-like" evidence="1">
    <location>
        <begin position="173"/>
        <end position="237"/>
    </location>
</feature>
<dbReference type="EMBL" id="JAVDXT010000001">
    <property type="protein sequence ID" value="MDR7376259.1"/>
    <property type="molecule type" value="Genomic_DNA"/>
</dbReference>
<dbReference type="Proteomes" id="UP001180487">
    <property type="component" value="Unassembled WGS sequence"/>
</dbReference>
<dbReference type="SMART" id="SM00460">
    <property type="entry name" value="TGc"/>
    <property type="match status" value="1"/>
</dbReference>
<dbReference type="InterPro" id="IPR002931">
    <property type="entry name" value="Transglutaminase-like"/>
</dbReference>
<gene>
    <name evidence="2" type="ORF">J2X19_000917</name>
</gene>
<dbReference type="Gene3D" id="2.60.40.2250">
    <property type="match status" value="1"/>
</dbReference>
<dbReference type="PANTHER" id="PTHR33490:SF12">
    <property type="entry name" value="BLL5557 PROTEIN"/>
    <property type="match status" value="1"/>
</dbReference>
<evidence type="ECO:0000313" key="3">
    <source>
        <dbReference type="Proteomes" id="UP001180487"/>
    </source>
</evidence>
<dbReference type="Pfam" id="PF21295">
    <property type="entry name" value="Bact_transglu_N_2"/>
    <property type="match status" value="1"/>
</dbReference>
<comment type="caution">
    <text evidence="2">The sequence shown here is derived from an EMBL/GenBank/DDBJ whole genome shotgun (WGS) entry which is preliminary data.</text>
</comment>
<accession>A0ABU2C4K2</accession>
<keyword evidence="3" id="KW-1185">Reference proteome</keyword>
<sequence>MKNTPTSTKPPTLRLQFSIDLDYHITAPACDFVFNIHAAKTAHQTVVSEALKISQPVPHVLYTDPVTQTRYLRLTAATGALSVHYEATVDLSHFTALPENIPEVGVADLPGEVLQYLYPSRYCPSDRLHRLALNEFGELPPGYSRVQAIHDWVTSRVNFQSNSSDGNTTAIDTLVDRVGVCRDFAHLMIALCRAVNIPARFTTGIDYGADPALGPTDFHAYVEVFLGDRWYIFDASGVAIPMGFVRLGIGRDAADSAFATMFGGVTSSAPVVHIEAIPNALGKLVLPQHVPHGLSTDGQAQAF</sequence>
<reference evidence="2 3" key="1">
    <citation type="submission" date="2023-07" db="EMBL/GenBank/DDBJ databases">
        <title>Sorghum-associated microbial communities from plants grown in Nebraska, USA.</title>
        <authorList>
            <person name="Schachtman D."/>
        </authorList>
    </citation>
    <scope>NUCLEOTIDE SEQUENCE [LARGE SCALE GENOMIC DNA]</scope>
    <source>
        <strain evidence="2 3">BE313</strain>
    </source>
</reference>
<dbReference type="RefSeq" id="WP_116604550.1">
    <property type="nucleotide sequence ID" value="NZ_JAVDXT010000001.1"/>
</dbReference>
<dbReference type="SUPFAM" id="SSF54001">
    <property type="entry name" value="Cysteine proteinases"/>
    <property type="match status" value="1"/>
</dbReference>
<dbReference type="InterPro" id="IPR038765">
    <property type="entry name" value="Papain-like_cys_pep_sf"/>
</dbReference>
<evidence type="ECO:0000313" key="2">
    <source>
        <dbReference type="EMBL" id="MDR7376259.1"/>
    </source>
</evidence>
<dbReference type="InterPro" id="IPR048930">
    <property type="entry name" value="Bact_transglu_N_2"/>
</dbReference>
<dbReference type="PANTHER" id="PTHR33490">
    <property type="entry name" value="BLR5614 PROTEIN-RELATED"/>
    <property type="match status" value="1"/>
</dbReference>
<dbReference type="Gene3D" id="3.10.620.30">
    <property type="match status" value="1"/>
</dbReference>
<dbReference type="Pfam" id="PF01841">
    <property type="entry name" value="Transglut_core"/>
    <property type="match status" value="1"/>
</dbReference>
<organism evidence="2 3">
    <name type="scientific">Rhodoferax ferrireducens</name>
    <dbReference type="NCBI Taxonomy" id="192843"/>
    <lineage>
        <taxon>Bacteria</taxon>
        <taxon>Pseudomonadati</taxon>
        <taxon>Pseudomonadota</taxon>
        <taxon>Betaproteobacteria</taxon>
        <taxon>Burkholderiales</taxon>
        <taxon>Comamonadaceae</taxon>
        <taxon>Rhodoferax</taxon>
    </lineage>
</organism>
<name>A0ABU2C4K2_9BURK</name>
<protein>
    <submittedName>
        <fullName evidence="2">Transglutaminase-like putative cysteine protease</fullName>
    </submittedName>
</protein>
<evidence type="ECO:0000259" key="1">
    <source>
        <dbReference type="SMART" id="SM00460"/>
    </source>
</evidence>
<proteinExistence type="predicted"/>